<dbReference type="InterPro" id="IPR011991">
    <property type="entry name" value="ArsR-like_HTH"/>
</dbReference>
<keyword evidence="3" id="KW-1185">Reference proteome</keyword>
<dbReference type="AlphaFoldDB" id="A0A849ADT7"/>
<dbReference type="Gene3D" id="1.10.10.10">
    <property type="entry name" value="Winged helix-like DNA-binding domain superfamily/Winged helix DNA-binding domain"/>
    <property type="match status" value="1"/>
</dbReference>
<proteinExistence type="predicted"/>
<dbReference type="SMART" id="SM00347">
    <property type="entry name" value="HTH_MARR"/>
    <property type="match status" value="1"/>
</dbReference>
<dbReference type="InterPro" id="IPR036388">
    <property type="entry name" value="WH-like_DNA-bd_sf"/>
</dbReference>
<dbReference type="GO" id="GO:0006950">
    <property type="term" value="P:response to stress"/>
    <property type="evidence" value="ECO:0007669"/>
    <property type="project" value="TreeGrafter"/>
</dbReference>
<dbReference type="PANTHER" id="PTHR33164">
    <property type="entry name" value="TRANSCRIPTIONAL REGULATOR, MARR FAMILY"/>
    <property type="match status" value="1"/>
</dbReference>
<sequence length="132" mass="14400">MDAARLWSVTFRLGQQVVANAAPDLRALGLDPKELFVLAAIEDQPYPAAIAADLLMPKATVAAHLKKLQAEGYVDREIDPGDLRRHRLRLTAKGQQVTAEGMALVTAEFGERLGRLTGPQQEEFAKLVAKLV</sequence>
<accession>A0A849ADT7</accession>
<reference evidence="2 3" key="1">
    <citation type="submission" date="2020-05" db="EMBL/GenBank/DDBJ databases">
        <title>Flexivirga sp. ID2601S isolated from air conditioner.</title>
        <authorList>
            <person name="Kim D.H."/>
        </authorList>
    </citation>
    <scope>NUCLEOTIDE SEQUENCE [LARGE SCALE GENOMIC DNA]</scope>
    <source>
        <strain evidence="2 3">ID2601S</strain>
    </source>
</reference>
<dbReference type="InterPro" id="IPR039422">
    <property type="entry name" value="MarR/SlyA-like"/>
</dbReference>
<dbReference type="PRINTS" id="PR00598">
    <property type="entry name" value="HTHMARR"/>
</dbReference>
<dbReference type="Pfam" id="PF12802">
    <property type="entry name" value="MarR_2"/>
    <property type="match status" value="1"/>
</dbReference>
<dbReference type="GO" id="GO:0003700">
    <property type="term" value="F:DNA-binding transcription factor activity"/>
    <property type="evidence" value="ECO:0007669"/>
    <property type="project" value="InterPro"/>
</dbReference>
<evidence type="ECO:0000313" key="3">
    <source>
        <dbReference type="Proteomes" id="UP000557772"/>
    </source>
</evidence>
<dbReference type="Proteomes" id="UP000557772">
    <property type="component" value="Unassembled WGS sequence"/>
</dbReference>
<dbReference type="InterPro" id="IPR036390">
    <property type="entry name" value="WH_DNA-bd_sf"/>
</dbReference>
<gene>
    <name evidence="2" type="ORF">HJ588_04875</name>
</gene>
<dbReference type="PANTHER" id="PTHR33164:SF43">
    <property type="entry name" value="HTH-TYPE TRANSCRIPTIONAL REPRESSOR YETL"/>
    <property type="match status" value="1"/>
</dbReference>
<organism evidence="2 3">
    <name type="scientific">Flexivirga aerilata</name>
    <dbReference type="NCBI Taxonomy" id="1656889"/>
    <lineage>
        <taxon>Bacteria</taxon>
        <taxon>Bacillati</taxon>
        <taxon>Actinomycetota</taxon>
        <taxon>Actinomycetes</taxon>
        <taxon>Micrococcales</taxon>
        <taxon>Dermacoccaceae</taxon>
        <taxon>Flexivirga</taxon>
    </lineage>
</organism>
<evidence type="ECO:0000259" key="1">
    <source>
        <dbReference type="PROSITE" id="PS50995"/>
    </source>
</evidence>
<feature type="domain" description="HTH marR-type" evidence="1">
    <location>
        <begin position="1"/>
        <end position="132"/>
    </location>
</feature>
<dbReference type="EMBL" id="JABENB010000001">
    <property type="protein sequence ID" value="NNG38609.1"/>
    <property type="molecule type" value="Genomic_DNA"/>
</dbReference>
<evidence type="ECO:0000313" key="2">
    <source>
        <dbReference type="EMBL" id="NNG38609.1"/>
    </source>
</evidence>
<dbReference type="PROSITE" id="PS50995">
    <property type="entry name" value="HTH_MARR_2"/>
    <property type="match status" value="1"/>
</dbReference>
<comment type="caution">
    <text evidence="2">The sequence shown here is derived from an EMBL/GenBank/DDBJ whole genome shotgun (WGS) entry which is preliminary data.</text>
</comment>
<name>A0A849ADT7_9MICO</name>
<dbReference type="SUPFAM" id="SSF46785">
    <property type="entry name" value="Winged helix' DNA-binding domain"/>
    <property type="match status" value="1"/>
</dbReference>
<dbReference type="InterPro" id="IPR000835">
    <property type="entry name" value="HTH_MarR-typ"/>
</dbReference>
<dbReference type="CDD" id="cd00090">
    <property type="entry name" value="HTH_ARSR"/>
    <property type="match status" value="1"/>
</dbReference>
<protein>
    <submittedName>
        <fullName evidence="2">Winged helix-turn-helix transcriptional regulator</fullName>
    </submittedName>
</protein>